<reference evidence="4" key="1">
    <citation type="submission" date="2020-10" db="EMBL/GenBank/DDBJ databases">
        <authorList>
            <person name="Gilroy R."/>
        </authorList>
    </citation>
    <scope>NUCLEOTIDE SEQUENCE</scope>
    <source>
        <strain evidence="4">CHK181-108</strain>
    </source>
</reference>
<reference evidence="4" key="2">
    <citation type="journal article" date="2021" name="PeerJ">
        <title>Extensive microbial diversity within the chicken gut microbiome revealed by metagenomics and culture.</title>
        <authorList>
            <person name="Gilroy R."/>
            <person name="Ravi A."/>
            <person name="Getino M."/>
            <person name="Pursley I."/>
            <person name="Horton D.L."/>
            <person name="Alikhan N.F."/>
            <person name="Baker D."/>
            <person name="Gharbi K."/>
            <person name="Hall N."/>
            <person name="Watson M."/>
            <person name="Adriaenssens E.M."/>
            <person name="Foster-Nyarko E."/>
            <person name="Jarju S."/>
            <person name="Secka A."/>
            <person name="Antonio M."/>
            <person name="Oren A."/>
            <person name="Chaudhuri R.R."/>
            <person name="La Ragione R."/>
            <person name="Hildebrand F."/>
            <person name="Pallen M.J."/>
        </authorList>
    </citation>
    <scope>NUCLEOTIDE SEQUENCE</scope>
    <source>
        <strain evidence="4">CHK181-108</strain>
    </source>
</reference>
<proteinExistence type="predicted"/>
<dbReference type="Proteomes" id="UP000824165">
    <property type="component" value="Unassembled WGS sequence"/>
</dbReference>
<protein>
    <submittedName>
        <fullName evidence="4">CBS domain-containing protein</fullName>
    </submittedName>
</protein>
<keyword evidence="1 2" id="KW-0129">CBS domain</keyword>
<dbReference type="Gene3D" id="3.10.580.10">
    <property type="entry name" value="CBS-domain"/>
    <property type="match status" value="1"/>
</dbReference>
<evidence type="ECO:0000313" key="4">
    <source>
        <dbReference type="EMBL" id="HIT85779.1"/>
    </source>
</evidence>
<evidence type="ECO:0000256" key="2">
    <source>
        <dbReference type="PROSITE-ProRule" id="PRU00703"/>
    </source>
</evidence>
<accession>A0A9D1H5U4</accession>
<dbReference type="PROSITE" id="PS51371">
    <property type="entry name" value="CBS"/>
    <property type="match status" value="1"/>
</dbReference>
<dbReference type="SUPFAM" id="SSF54631">
    <property type="entry name" value="CBS-domain pair"/>
    <property type="match status" value="1"/>
</dbReference>
<evidence type="ECO:0000313" key="5">
    <source>
        <dbReference type="Proteomes" id="UP000824165"/>
    </source>
</evidence>
<dbReference type="InterPro" id="IPR000644">
    <property type="entry name" value="CBS_dom"/>
</dbReference>
<dbReference type="PANTHER" id="PTHR43080">
    <property type="entry name" value="CBS DOMAIN-CONTAINING PROTEIN CBSX3, MITOCHONDRIAL"/>
    <property type="match status" value="1"/>
</dbReference>
<feature type="domain" description="CBS" evidence="3">
    <location>
        <begin position="7"/>
        <end position="67"/>
    </location>
</feature>
<dbReference type="InterPro" id="IPR046342">
    <property type="entry name" value="CBS_dom_sf"/>
</dbReference>
<dbReference type="Pfam" id="PF00571">
    <property type="entry name" value="CBS"/>
    <property type="match status" value="2"/>
</dbReference>
<organism evidence="4 5">
    <name type="scientific">Candidatus Ornithomonoglobus intestinigallinarum</name>
    <dbReference type="NCBI Taxonomy" id="2840894"/>
    <lineage>
        <taxon>Bacteria</taxon>
        <taxon>Bacillati</taxon>
        <taxon>Bacillota</taxon>
        <taxon>Clostridia</taxon>
        <taxon>Candidatus Ornithomonoglobus</taxon>
    </lineage>
</organism>
<dbReference type="PANTHER" id="PTHR43080:SF26">
    <property type="entry name" value="REGULATORY PROTEIN"/>
    <property type="match status" value="1"/>
</dbReference>
<name>A0A9D1H5U4_9FIRM</name>
<dbReference type="SMART" id="SM00116">
    <property type="entry name" value="CBS"/>
    <property type="match status" value="2"/>
</dbReference>
<dbReference type="AlphaFoldDB" id="A0A9D1H5U4"/>
<evidence type="ECO:0000259" key="3">
    <source>
        <dbReference type="PROSITE" id="PS51371"/>
    </source>
</evidence>
<dbReference type="InterPro" id="IPR051257">
    <property type="entry name" value="Diverse_CBS-Domain"/>
</dbReference>
<comment type="caution">
    <text evidence="4">The sequence shown here is derived from an EMBL/GenBank/DDBJ whole genome shotgun (WGS) entry which is preliminary data.</text>
</comment>
<gene>
    <name evidence="4" type="ORF">IAA60_07745</name>
</gene>
<dbReference type="EMBL" id="DVLU01000077">
    <property type="protein sequence ID" value="HIT85779.1"/>
    <property type="molecule type" value="Genomic_DNA"/>
</dbReference>
<evidence type="ECO:0000256" key="1">
    <source>
        <dbReference type="ARBA" id="ARBA00023122"/>
    </source>
</evidence>
<sequence length="154" mass="17332">MNVAYFLTPKCETAYLYDDYSLRQGLEKMKYHGYTALPVIDREGHYVGTISEGDFLWYLVKGEYRDVEQIDVRGLEYTKIKDVVIMQKYPSVSATSDVEELFGLALNQNFVPVVDGRGLFMGIVTRRKLISHFYETCGIGGVKNSAGAAGAYNT</sequence>
<dbReference type="CDD" id="cd09834">
    <property type="entry name" value="CBS_pair_bac"/>
    <property type="match status" value="1"/>
</dbReference>